<evidence type="ECO:0008006" key="3">
    <source>
        <dbReference type="Google" id="ProtNLM"/>
    </source>
</evidence>
<proteinExistence type="predicted"/>
<evidence type="ECO:0000313" key="2">
    <source>
        <dbReference type="Proteomes" id="UP000632498"/>
    </source>
</evidence>
<evidence type="ECO:0000313" key="1">
    <source>
        <dbReference type="EMBL" id="GGF51642.1"/>
    </source>
</evidence>
<reference evidence="1" key="2">
    <citation type="submission" date="2020-09" db="EMBL/GenBank/DDBJ databases">
        <authorList>
            <person name="Sun Q."/>
            <person name="Zhou Y."/>
        </authorList>
    </citation>
    <scope>NUCLEOTIDE SEQUENCE</scope>
    <source>
        <strain evidence="1">CGMCC 1.15254</strain>
    </source>
</reference>
<accession>A0A917BPA0</accession>
<protein>
    <recommendedName>
        <fullName evidence="3">DUF922 domain-containing protein</fullName>
    </recommendedName>
</protein>
<sequence>MLLSGTGQEAWAKNGWPTCPEDGRRVEIYMETSMGNLRYQNGFNPAQLSQIKNKVRRQMGPLWVPNGLTVADENYNLEMTTQVYQLGRDRYCAVIKSAKVFIGYRNINVYISSKYPQGSCEYESILNHENIHVQIFRDTLYRYANSIESAVRKKAPRIGPVYLRSANATSKKLRDLLDAQIRPLFKRMSSAISRKNARIDTKANYRREQAMCANW</sequence>
<reference evidence="1" key="1">
    <citation type="journal article" date="2014" name="Int. J. Syst. Evol. Microbiol.">
        <title>Complete genome sequence of Corynebacterium casei LMG S-19264T (=DSM 44701T), isolated from a smear-ripened cheese.</title>
        <authorList>
            <consortium name="US DOE Joint Genome Institute (JGI-PGF)"/>
            <person name="Walter F."/>
            <person name="Albersmeier A."/>
            <person name="Kalinowski J."/>
            <person name="Ruckert C."/>
        </authorList>
    </citation>
    <scope>NUCLEOTIDE SEQUENCE</scope>
    <source>
        <strain evidence="1">CGMCC 1.15254</strain>
    </source>
</reference>
<keyword evidence="2" id="KW-1185">Reference proteome</keyword>
<dbReference type="EMBL" id="BMHV01000001">
    <property type="protein sequence ID" value="GGF51642.1"/>
    <property type="molecule type" value="Genomic_DNA"/>
</dbReference>
<comment type="caution">
    <text evidence="1">The sequence shown here is derived from an EMBL/GenBank/DDBJ whole genome shotgun (WGS) entry which is preliminary data.</text>
</comment>
<organism evidence="1 2">
    <name type="scientific">Terasakiella brassicae</name>
    <dbReference type="NCBI Taxonomy" id="1634917"/>
    <lineage>
        <taxon>Bacteria</taxon>
        <taxon>Pseudomonadati</taxon>
        <taxon>Pseudomonadota</taxon>
        <taxon>Alphaproteobacteria</taxon>
        <taxon>Rhodospirillales</taxon>
        <taxon>Terasakiellaceae</taxon>
        <taxon>Terasakiella</taxon>
    </lineage>
</organism>
<dbReference type="AlphaFoldDB" id="A0A917BPA0"/>
<dbReference type="Proteomes" id="UP000632498">
    <property type="component" value="Unassembled WGS sequence"/>
</dbReference>
<gene>
    <name evidence="1" type="ORF">GCM10011332_01050</name>
</gene>
<name>A0A917BPA0_9PROT</name>